<dbReference type="Pfam" id="PF12704">
    <property type="entry name" value="MacB_PCD"/>
    <property type="match status" value="2"/>
</dbReference>
<dbReference type="PANTHER" id="PTHR30572:SF18">
    <property type="entry name" value="ABC-TYPE MACROLIDE FAMILY EXPORT SYSTEM PERMEASE COMPONENT 2"/>
    <property type="match status" value="1"/>
</dbReference>
<dbReference type="AlphaFoldDB" id="A0A077EKG6"/>
<dbReference type="GO" id="GO:0022857">
    <property type="term" value="F:transmembrane transporter activity"/>
    <property type="evidence" value="ECO:0007669"/>
    <property type="project" value="TreeGrafter"/>
</dbReference>
<evidence type="ECO:0000256" key="3">
    <source>
        <dbReference type="ARBA" id="ARBA00022692"/>
    </source>
</evidence>
<feature type="domain" description="ABC3 transporter permease C-terminal" evidence="7">
    <location>
        <begin position="292"/>
        <end position="404"/>
    </location>
</feature>
<keyword evidence="2" id="KW-1003">Cell membrane</keyword>
<keyword evidence="5 6" id="KW-0472">Membrane</keyword>
<keyword evidence="3 6" id="KW-0812">Transmembrane</keyword>
<dbReference type="PANTHER" id="PTHR30572">
    <property type="entry name" value="MEMBRANE COMPONENT OF TRANSPORTER-RELATED"/>
    <property type="match status" value="1"/>
</dbReference>
<feature type="transmembrane region" description="Helical" evidence="6">
    <location>
        <begin position="287"/>
        <end position="306"/>
    </location>
</feature>
<dbReference type="KEGG" id="eao:BD94_2944"/>
<feature type="domain" description="MacB-like periplasmic core" evidence="8">
    <location>
        <begin position="20"/>
        <end position="237"/>
    </location>
</feature>
<dbReference type="EMBL" id="CP007547">
    <property type="protein sequence ID" value="AIL46719.1"/>
    <property type="molecule type" value="Genomic_DNA"/>
</dbReference>
<evidence type="ECO:0000313" key="10">
    <source>
        <dbReference type="Proteomes" id="UP000028933"/>
    </source>
</evidence>
<evidence type="ECO:0000256" key="6">
    <source>
        <dbReference type="SAM" id="Phobius"/>
    </source>
</evidence>
<dbReference type="Proteomes" id="UP000028933">
    <property type="component" value="Chromosome"/>
</dbReference>
<evidence type="ECO:0008006" key="11">
    <source>
        <dbReference type="Google" id="ProtNLM"/>
    </source>
</evidence>
<feature type="transmembrane region" description="Helical" evidence="6">
    <location>
        <begin position="773"/>
        <end position="793"/>
    </location>
</feature>
<evidence type="ECO:0000256" key="5">
    <source>
        <dbReference type="ARBA" id="ARBA00023136"/>
    </source>
</evidence>
<evidence type="ECO:0000313" key="9">
    <source>
        <dbReference type="EMBL" id="AIL46719.1"/>
    </source>
</evidence>
<feature type="transmembrane region" description="Helical" evidence="6">
    <location>
        <begin position="686"/>
        <end position="711"/>
    </location>
</feature>
<feature type="transmembrane region" description="Helical" evidence="6">
    <location>
        <begin position="342"/>
        <end position="364"/>
    </location>
</feature>
<evidence type="ECO:0000256" key="2">
    <source>
        <dbReference type="ARBA" id="ARBA00022475"/>
    </source>
</evidence>
<feature type="transmembrane region" description="Helical" evidence="6">
    <location>
        <begin position="376"/>
        <end position="401"/>
    </location>
</feature>
<dbReference type="HOGENOM" id="CLU_008713_1_0_10"/>
<dbReference type="InterPro" id="IPR003838">
    <property type="entry name" value="ABC3_permease_C"/>
</dbReference>
<protein>
    <recommendedName>
        <fullName evidence="11">ABC transporter permease</fullName>
    </recommendedName>
</protein>
<sequence length="810" mass="92547">MLRNWIKIAFTNYKKNWLTTLINLLGLSVGLTIFLLVFLNWQDEKSYEKWVPNGGNIYLIELQNGKDSYVSQVNYPLVHTSPKAFPEIETSTIVNIWMDVKNRLTRDGHSVYTTPIFATENFFKVIQFPKVAGSYENILIDNTSIALSEDTAKQLFGKDYLHSIGKTVVLDSEGSKYVVHAIYKNPEESENTIFRGGFVVRDPFVNESKESWTNYSYYGFFKVKPNTDLEKLEEKLSKWDDDHERIENRKNGWPDSGDHIKAHLTNIRNMKLDAKGWGLMKGDKKSIIILLSLSGLILVLSGINFINLNTAQASQRAKEVGVRKALGSSKRKLITQFLLETLIIYVTAFVISMVILELLLPMYGKYLGKEIRIQGFGVYLYAVSIVLVFTFISGIIPALYLSGFKPIQTLKGNFAGSKHGIWLRNAILSLQLIISSFFIISSLIIYKQVNYMMDKDLGFNSDQVFQINFKKINFKDGNYNQRKYELYRDRIKHFPGVLDITGSSQSIGSGLRNYGGARDKRDSTKSTSAGIGAIDFNYFNFYKLKLVAGRDINPKMTTDTARGLIVNEAFVKSMGWKPSEAIGKEISSGLADNSNNLLIIGVVKDFHYGGVKNEISPVMFFNYQRYWTKNQMNNLQIKLSGDNIFQNIERIKKYWETEVESGYPFEGDFVNKNFAKTFDKYKKQRLLFSILNSVVLGVALLGLFALSSLIIEQKLKDVAIKKTLGASDGVLIKDLTKKFLWITGIAVLISIPISYYFMNEWLKDFAYRIEMPWWPYLVSLVILLLLTFFVVSIKAYRATKVELVKYLKYE</sequence>
<dbReference type="Pfam" id="PF02687">
    <property type="entry name" value="FtsX"/>
    <property type="match status" value="2"/>
</dbReference>
<organism evidence="9 10">
    <name type="scientific">Elizabethkingia anophelis NUHP1</name>
    <dbReference type="NCBI Taxonomy" id="1338011"/>
    <lineage>
        <taxon>Bacteria</taxon>
        <taxon>Pseudomonadati</taxon>
        <taxon>Bacteroidota</taxon>
        <taxon>Flavobacteriia</taxon>
        <taxon>Flavobacteriales</taxon>
        <taxon>Weeksellaceae</taxon>
        <taxon>Elizabethkingia</taxon>
    </lineage>
</organism>
<feature type="transmembrane region" description="Helical" evidence="6">
    <location>
        <begin position="421"/>
        <end position="446"/>
    </location>
</feature>
<accession>A0A077EKG6</accession>
<dbReference type="eggNOG" id="COG0577">
    <property type="taxonomic scope" value="Bacteria"/>
</dbReference>
<evidence type="ECO:0000259" key="8">
    <source>
        <dbReference type="Pfam" id="PF12704"/>
    </source>
</evidence>
<comment type="subcellular location">
    <subcellularLocation>
        <location evidence="1">Cell membrane</location>
        <topology evidence="1">Multi-pass membrane protein</topology>
    </subcellularLocation>
</comment>
<dbReference type="InterPro" id="IPR050250">
    <property type="entry name" value="Macrolide_Exporter_MacB"/>
</dbReference>
<reference evidence="9" key="1">
    <citation type="journal article" date="2013" name="Lancet">
        <title>First case of E anophelis outbreak in an intensive-care unit.</title>
        <authorList>
            <person name="Teo J."/>
            <person name="Tan S.Y."/>
            <person name="Tay M."/>
            <person name="Ding Y."/>
            <person name="Kjelleberg S."/>
            <person name="Givskov M."/>
            <person name="Lin R.T."/>
            <person name="Yang L."/>
        </authorList>
    </citation>
    <scope>NUCLEOTIDE SEQUENCE [LARGE SCALE GENOMIC DNA]</scope>
    <source>
        <strain evidence="9">NUHP1</strain>
    </source>
</reference>
<evidence type="ECO:0000256" key="1">
    <source>
        <dbReference type="ARBA" id="ARBA00004651"/>
    </source>
</evidence>
<dbReference type="InterPro" id="IPR025857">
    <property type="entry name" value="MacB_PCD"/>
</dbReference>
<feature type="domain" description="ABC3 transporter permease C-terminal" evidence="7">
    <location>
        <begin position="692"/>
        <end position="802"/>
    </location>
</feature>
<gene>
    <name evidence="9" type="ORF">BD94_2944</name>
</gene>
<keyword evidence="4 6" id="KW-1133">Transmembrane helix</keyword>
<feature type="transmembrane region" description="Helical" evidence="6">
    <location>
        <begin position="20"/>
        <end position="39"/>
    </location>
</feature>
<dbReference type="STRING" id="1338011.BD94_2944"/>
<proteinExistence type="predicted"/>
<dbReference type="GO" id="GO:0005886">
    <property type="term" value="C:plasma membrane"/>
    <property type="evidence" value="ECO:0007669"/>
    <property type="project" value="UniProtKB-SubCell"/>
</dbReference>
<feature type="transmembrane region" description="Helical" evidence="6">
    <location>
        <begin position="739"/>
        <end position="758"/>
    </location>
</feature>
<name>A0A077EKG6_9FLAO</name>
<evidence type="ECO:0000256" key="4">
    <source>
        <dbReference type="ARBA" id="ARBA00022989"/>
    </source>
</evidence>
<evidence type="ECO:0000259" key="7">
    <source>
        <dbReference type="Pfam" id="PF02687"/>
    </source>
</evidence>
<dbReference type="RefSeq" id="WP_024565748.1">
    <property type="nucleotide sequence ID" value="NZ_CP007547.1"/>
</dbReference>
<feature type="domain" description="MacB-like periplasmic core" evidence="8">
    <location>
        <begin position="432"/>
        <end position="645"/>
    </location>
</feature>
<reference evidence="9" key="2">
    <citation type="journal article" date="2015" name="Genome Biol. Evol.">
        <title>Complete Genome Sequence and Transcriptomic Analysis of the Novel Pathogen Elizabethkingia anophelis in Response to Oxidative Stress.</title>
        <authorList>
            <person name="Li Y."/>
            <person name="Liu Y."/>
            <person name="Chew S.C."/>
            <person name="Tay M."/>
            <person name="Salido M.M."/>
            <person name="Teo J."/>
            <person name="Lauro F.M."/>
            <person name="Givskov M."/>
            <person name="Yang L."/>
        </authorList>
    </citation>
    <scope>NUCLEOTIDE SEQUENCE</scope>
    <source>
        <strain evidence="9">NUHP1</strain>
    </source>
</reference>